<reference evidence="1 2" key="1">
    <citation type="submission" date="2019-02" db="EMBL/GenBank/DDBJ databases">
        <title>Deep-cultivation of Planctomycetes and their phenomic and genomic characterization uncovers novel biology.</title>
        <authorList>
            <person name="Wiegand S."/>
            <person name="Jogler M."/>
            <person name="Boedeker C."/>
            <person name="Pinto D."/>
            <person name="Vollmers J."/>
            <person name="Rivas-Marin E."/>
            <person name="Kohn T."/>
            <person name="Peeters S.H."/>
            <person name="Heuer A."/>
            <person name="Rast P."/>
            <person name="Oberbeckmann S."/>
            <person name="Bunk B."/>
            <person name="Jeske O."/>
            <person name="Meyerdierks A."/>
            <person name="Storesund J.E."/>
            <person name="Kallscheuer N."/>
            <person name="Luecker S."/>
            <person name="Lage O.M."/>
            <person name="Pohl T."/>
            <person name="Merkel B.J."/>
            <person name="Hornburger P."/>
            <person name="Mueller R.-W."/>
            <person name="Bruemmer F."/>
            <person name="Labrenz M."/>
            <person name="Spormann A.M."/>
            <person name="Op den Camp H."/>
            <person name="Overmann J."/>
            <person name="Amann R."/>
            <person name="Jetten M.S.M."/>
            <person name="Mascher T."/>
            <person name="Medema M.H."/>
            <person name="Devos D.P."/>
            <person name="Kaster A.-K."/>
            <person name="Ovreas L."/>
            <person name="Rohde M."/>
            <person name="Galperin M.Y."/>
            <person name="Jogler C."/>
        </authorList>
    </citation>
    <scope>NUCLEOTIDE SEQUENCE [LARGE SCALE GENOMIC DNA]</scope>
    <source>
        <strain evidence="1 2">Pan189</strain>
    </source>
</reference>
<gene>
    <name evidence="1" type="ORF">Pan189_43190</name>
</gene>
<evidence type="ECO:0008006" key="3">
    <source>
        <dbReference type="Google" id="ProtNLM"/>
    </source>
</evidence>
<organism evidence="1 2">
    <name type="scientific">Stratiformator vulcanicus</name>
    <dbReference type="NCBI Taxonomy" id="2527980"/>
    <lineage>
        <taxon>Bacteria</taxon>
        <taxon>Pseudomonadati</taxon>
        <taxon>Planctomycetota</taxon>
        <taxon>Planctomycetia</taxon>
        <taxon>Planctomycetales</taxon>
        <taxon>Planctomycetaceae</taxon>
        <taxon>Stratiformator</taxon>
    </lineage>
</organism>
<name>A0A517R7P0_9PLAN</name>
<keyword evidence="2" id="KW-1185">Reference proteome</keyword>
<dbReference type="KEGG" id="svp:Pan189_43190"/>
<sequence length="327" mass="36619">MNAALLLTVALTASPATDYGSLFERMTHANGLVQDRLTDRETVSCAATGFVAYGSAMLVEQGAADRDEVLDRLRRGFRTTVHANPARNRGWLAHFTDSAGRPKPYSEISTIDTAIFYSGYLRAAEILGDREFVTEVQTYLGQIDVDWMMRDGYFVHGFFWPEQADHPRWINHNWNDSSEGAILYHLFNRPFEPQVVRYDFPLFVYCYPLCFFDDARYEGYLTKAIDYQTRTFGYCGVTATDGPDGYVVDSTDVVSPLLLGSLAGKYPAAQKTLSDLRLDPKAPAVHLSTGWSSKDPIAIDIASALILRHRLEAQRRKEAASRVDTTG</sequence>
<dbReference type="Gene3D" id="1.50.10.140">
    <property type="match status" value="1"/>
</dbReference>
<dbReference type="RefSeq" id="WP_145366015.1">
    <property type="nucleotide sequence ID" value="NZ_CP036268.1"/>
</dbReference>
<protein>
    <recommendedName>
        <fullName evidence="3">Glycoamylase-like domain-containing protein</fullName>
    </recommendedName>
</protein>
<dbReference type="AlphaFoldDB" id="A0A517R7P0"/>
<evidence type="ECO:0000313" key="1">
    <source>
        <dbReference type="EMBL" id="QDT39907.1"/>
    </source>
</evidence>
<evidence type="ECO:0000313" key="2">
    <source>
        <dbReference type="Proteomes" id="UP000317318"/>
    </source>
</evidence>
<dbReference type="OrthoDB" id="5937621at2"/>
<accession>A0A517R7P0</accession>
<proteinExistence type="predicted"/>
<dbReference type="EMBL" id="CP036268">
    <property type="protein sequence ID" value="QDT39907.1"/>
    <property type="molecule type" value="Genomic_DNA"/>
</dbReference>
<dbReference type="Proteomes" id="UP000317318">
    <property type="component" value="Chromosome"/>
</dbReference>